<evidence type="ECO:0000256" key="6">
    <source>
        <dbReference type="ARBA" id="ARBA00022989"/>
    </source>
</evidence>
<comment type="subcellular location">
    <subcellularLocation>
        <location evidence="1">Endoplasmic reticulum membrane</location>
        <topology evidence="1">Multi-pass membrane protein</topology>
    </subcellularLocation>
</comment>
<dbReference type="PANTHER" id="PTHR13202">
    <property type="entry name" value="MICROSOMAL SIGNAL PEPTIDASE 12 KDA SUBUNIT"/>
    <property type="match status" value="1"/>
</dbReference>
<evidence type="ECO:0000256" key="1">
    <source>
        <dbReference type="ARBA" id="ARBA00004477"/>
    </source>
</evidence>
<proteinExistence type="inferred from homology"/>
<gene>
    <name evidence="10" type="ORF">LTR97_001764</name>
</gene>
<evidence type="ECO:0000256" key="7">
    <source>
        <dbReference type="ARBA" id="ARBA00023136"/>
    </source>
</evidence>
<comment type="similarity">
    <text evidence="2">Belongs to the SPCS1 family.</text>
</comment>
<feature type="transmembrane region" description="Helical" evidence="9">
    <location>
        <begin position="53"/>
        <end position="74"/>
    </location>
</feature>
<dbReference type="InterPro" id="IPR009542">
    <property type="entry name" value="Spc1/SPCS1"/>
</dbReference>
<dbReference type="GO" id="GO:0005787">
    <property type="term" value="C:signal peptidase complex"/>
    <property type="evidence" value="ECO:0007669"/>
    <property type="project" value="InterPro"/>
</dbReference>
<keyword evidence="4 9" id="KW-0812">Transmembrane</keyword>
<keyword evidence="5" id="KW-0256">Endoplasmic reticulum</keyword>
<evidence type="ECO:0000313" key="11">
    <source>
        <dbReference type="Proteomes" id="UP001310594"/>
    </source>
</evidence>
<evidence type="ECO:0000256" key="5">
    <source>
        <dbReference type="ARBA" id="ARBA00022824"/>
    </source>
</evidence>
<dbReference type="GO" id="GO:0006465">
    <property type="term" value="P:signal peptide processing"/>
    <property type="evidence" value="ECO:0007669"/>
    <property type="project" value="InterPro"/>
</dbReference>
<keyword evidence="6 9" id="KW-1133">Transmembrane helix</keyword>
<evidence type="ECO:0000256" key="9">
    <source>
        <dbReference type="SAM" id="Phobius"/>
    </source>
</evidence>
<sequence length="114" mass="12605">MDQILEQARSLWEGEVDFEGQRLADYLTYGLLTISGVIAFLVGFATQNIYQTLYFGLGGTAVTFLAVVPQWPFFNQHALPWLPPKNAPKSQRNTGLEGINMEGISIEVDGQKVG</sequence>
<name>A0AAN7WD51_9PEZI</name>
<evidence type="ECO:0000256" key="2">
    <source>
        <dbReference type="ARBA" id="ARBA00005245"/>
    </source>
</evidence>
<dbReference type="Pfam" id="PF06645">
    <property type="entry name" value="SPC12"/>
    <property type="match status" value="1"/>
</dbReference>
<keyword evidence="7 9" id="KW-0472">Membrane</keyword>
<dbReference type="PANTHER" id="PTHR13202:SF0">
    <property type="entry name" value="SIGNAL PEPTIDASE COMPLEX SUBUNIT 1"/>
    <property type="match status" value="1"/>
</dbReference>
<evidence type="ECO:0000256" key="4">
    <source>
        <dbReference type="ARBA" id="ARBA00022692"/>
    </source>
</evidence>
<comment type="caution">
    <text evidence="10">The sequence shown here is derived from an EMBL/GenBank/DDBJ whole genome shotgun (WGS) entry which is preliminary data.</text>
</comment>
<evidence type="ECO:0000313" key="10">
    <source>
        <dbReference type="EMBL" id="KAK5706773.1"/>
    </source>
</evidence>
<dbReference type="GO" id="GO:0045047">
    <property type="term" value="P:protein targeting to ER"/>
    <property type="evidence" value="ECO:0007669"/>
    <property type="project" value="TreeGrafter"/>
</dbReference>
<organism evidence="10 11">
    <name type="scientific">Elasticomyces elasticus</name>
    <dbReference type="NCBI Taxonomy" id="574655"/>
    <lineage>
        <taxon>Eukaryota</taxon>
        <taxon>Fungi</taxon>
        <taxon>Dikarya</taxon>
        <taxon>Ascomycota</taxon>
        <taxon>Pezizomycotina</taxon>
        <taxon>Dothideomycetes</taxon>
        <taxon>Dothideomycetidae</taxon>
        <taxon>Mycosphaerellales</taxon>
        <taxon>Teratosphaeriaceae</taxon>
        <taxon>Elasticomyces</taxon>
    </lineage>
</organism>
<evidence type="ECO:0000256" key="3">
    <source>
        <dbReference type="ARBA" id="ARBA00017059"/>
    </source>
</evidence>
<accession>A0AAN7WD51</accession>
<feature type="transmembrane region" description="Helical" evidence="9">
    <location>
        <begin position="26"/>
        <end position="46"/>
    </location>
</feature>
<evidence type="ECO:0000256" key="8">
    <source>
        <dbReference type="ARBA" id="ARBA00045204"/>
    </source>
</evidence>
<reference evidence="10" key="1">
    <citation type="submission" date="2023-08" db="EMBL/GenBank/DDBJ databases">
        <title>Black Yeasts Isolated from many extreme environments.</title>
        <authorList>
            <person name="Coleine C."/>
            <person name="Stajich J.E."/>
            <person name="Selbmann L."/>
        </authorList>
    </citation>
    <scope>NUCLEOTIDE SEQUENCE</scope>
    <source>
        <strain evidence="10">CCFEE 5810</strain>
    </source>
</reference>
<comment type="function">
    <text evidence="8">Component of the signal peptidase complex (SPC) which catalyzes the cleavage of N-terminal signal sequences from nascent proteins as they are translocated into the lumen of the endoplasmic reticulum. Dispensable for SPC enzymatic activity.</text>
</comment>
<dbReference type="EMBL" id="JAVRQU010000002">
    <property type="protein sequence ID" value="KAK5706773.1"/>
    <property type="molecule type" value="Genomic_DNA"/>
</dbReference>
<dbReference type="AlphaFoldDB" id="A0AAN7WD51"/>
<protein>
    <recommendedName>
        <fullName evidence="3">Signal peptidase complex subunit 1</fullName>
    </recommendedName>
</protein>
<dbReference type="Proteomes" id="UP001310594">
    <property type="component" value="Unassembled WGS sequence"/>
</dbReference>